<dbReference type="AlphaFoldDB" id="A0A7J3SJ80"/>
<dbReference type="InterPro" id="IPR036104">
    <property type="entry name" value="BFN_sf"/>
</dbReference>
<proteinExistence type="predicted"/>
<dbReference type="SUPFAM" id="SSF103256">
    <property type="entry name" value="Hypothetical protein TM0160"/>
    <property type="match status" value="1"/>
</dbReference>
<protein>
    <recommendedName>
        <fullName evidence="1">BFN domain-containing protein</fullName>
    </recommendedName>
</protein>
<feature type="domain" description="BFN" evidence="1">
    <location>
        <begin position="12"/>
        <end position="153"/>
    </location>
</feature>
<dbReference type="Gene3D" id="3.10.690.10">
    <property type="entry name" value="Bifunctional nuclease domain"/>
    <property type="match status" value="1"/>
</dbReference>
<dbReference type="PROSITE" id="PS51658">
    <property type="entry name" value="BFN"/>
    <property type="match status" value="1"/>
</dbReference>
<reference evidence="2" key="1">
    <citation type="journal article" date="2020" name="mSystems">
        <title>Genome- and Community-Level Interaction Insights into Carbon Utilization and Element Cycling Functions of Hydrothermarchaeota in Hydrothermal Sediment.</title>
        <authorList>
            <person name="Zhou Z."/>
            <person name="Liu Y."/>
            <person name="Xu W."/>
            <person name="Pan J."/>
            <person name="Luo Z.H."/>
            <person name="Li M."/>
        </authorList>
    </citation>
    <scope>NUCLEOTIDE SEQUENCE [LARGE SCALE GENOMIC DNA]</scope>
    <source>
        <strain evidence="2">SpSt-885</strain>
    </source>
</reference>
<evidence type="ECO:0000259" key="1">
    <source>
        <dbReference type="PROSITE" id="PS51658"/>
    </source>
</evidence>
<dbReference type="EMBL" id="DTLS01000014">
    <property type="protein sequence ID" value="HGZ59650.1"/>
    <property type="molecule type" value="Genomic_DNA"/>
</dbReference>
<evidence type="ECO:0000313" key="2">
    <source>
        <dbReference type="EMBL" id="HGZ59650.1"/>
    </source>
</evidence>
<sequence length="155" mass="17758">MVELEGRKGKVMYKTKYIESYLASEDPLVPALTLFLENGEELELYNVPLEIAKFVADGIYQNNSWKNSERATIFDLLWSHEDIVNLLKEDIEYILIDEFDEKTMLYSAKVVFKSGGVVLERRFVPSHAIFLALITGKDIFVSSEIINNKRGSSQD</sequence>
<accession>A0A7J3SJ80</accession>
<dbReference type="Pfam" id="PF02577">
    <property type="entry name" value="BFN_dom"/>
    <property type="match status" value="1"/>
</dbReference>
<gene>
    <name evidence="2" type="ORF">ENW83_00355</name>
</gene>
<dbReference type="GO" id="GO:0004518">
    <property type="term" value="F:nuclease activity"/>
    <property type="evidence" value="ECO:0007669"/>
    <property type="project" value="InterPro"/>
</dbReference>
<dbReference type="InterPro" id="IPR003729">
    <property type="entry name" value="Bi_nuclease_dom"/>
</dbReference>
<comment type="caution">
    <text evidence="2">The sequence shown here is derived from an EMBL/GenBank/DDBJ whole genome shotgun (WGS) entry which is preliminary data.</text>
</comment>
<organism evidence="2">
    <name type="scientific">Fervidicoccus fontis</name>
    <dbReference type="NCBI Taxonomy" id="683846"/>
    <lineage>
        <taxon>Archaea</taxon>
        <taxon>Thermoproteota</taxon>
        <taxon>Thermoprotei</taxon>
        <taxon>Fervidicoccales</taxon>
        <taxon>Fervidicoccaceae</taxon>
        <taxon>Fervidicoccus</taxon>
    </lineage>
</organism>
<name>A0A7J3SJ80_9CREN</name>